<keyword evidence="2" id="KW-1185">Reference proteome</keyword>
<evidence type="ECO:0000313" key="1">
    <source>
        <dbReference type="EMBL" id="KAF0737292.1"/>
    </source>
</evidence>
<dbReference type="Gene3D" id="1.25.40.20">
    <property type="entry name" value="Ankyrin repeat-containing domain"/>
    <property type="match status" value="2"/>
</dbReference>
<proteinExistence type="predicted"/>
<reference evidence="1 2" key="1">
    <citation type="submission" date="2019-07" db="EMBL/GenBank/DDBJ databases">
        <title>Genomics analysis of Aphanomyces spp. identifies a new class of oomycete effector associated with host adaptation.</title>
        <authorList>
            <person name="Gaulin E."/>
        </authorList>
    </citation>
    <scope>NUCLEOTIDE SEQUENCE [LARGE SCALE GENOMIC DNA]</scope>
    <source>
        <strain evidence="1 2">ATCC 201684</strain>
    </source>
</reference>
<dbReference type="PANTHER" id="PTHR46586">
    <property type="entry name" value="ANKYRIN REPEAT-CONTAINING PROTEIN"/>
    <property type="match status" value="1"/>
</dbReference>
<dbReference type="Pfam" id="PF12796">
    <property type="entry name" value="Ank_2"/>
    <property type="match status" value="1"/>
</dbReference>
<gene>
    <name evidence="1" type="ORF">Ae201684_006465</name>
</gene>
<dbReference type="InterPro" id="IPR052050">
    <property type="entry name" value="SecEffector_AnkRepeat"/>
</dbReference>
<dbReference type="OrthoDB" id="4772757at2759"/>
<dbReference type="PANTHER" id="PTHR46586:SF3">
    <property type="entry name" value="ANKYRIN REPEAT-CONTAINING PROTEIN"/>
    <property type="match status" value="1"/>
</dbReference>
<sequence length="298" mass="33667">MEAVLRNPSLVQVVVEFQRGIYHDIRPVLHAIDPISVAILSHSATLRFGWSHKGVLYHGLMEYLDKFRAVFAPWYATWGHVGIQRLYKCLPRAEFIGIIHVYGALSGQLDLLPVNPLLPTLLFDIAAWHNHLHILEYLCSTCNVLKMDERAMDGAAAHGHLQIVTFLHSHGGRTRYAMNLAAGNGHLDVVRFLHFYRGANERCTKKAMDTAAANGHLEVVQFLHTHRREGCTREALDAAAIHGHIDVVRFLLSHRREGYSPWGLSVARKEGQVETAALLDAFPHLCFVREEEGYIEYD</sequence>
<accession>A0A6G0XAZ0</accession>
<organism evidence="1 2">
    <name type="scientific">Aphanomyces euteiches</name>
    <dbReference type="NCBI Taxonomy" id="100861"/>
    <lineage>
        <taxon>Eukaryota</taxon>
        <taxon>Sar</taxon>
        <taxon>Stramenopiles</taxon>
        <taxon>Oomycota</taxon>
        <taxon>Saprolegniomycetes</taxon>
        <taxon>Saprolegniales</taxon>
        <taxon>Verrucalvaceae</taxon>
        <taxon>Aphanomyces</taxon>
    </lineage>
</organism>
<dbReference type="Proteomes" id="UP000481153">
    <property type="component" value="Unassembled WGS sequence"/>
</dbReference>
<dbReference type="AlphaFoldDB" id="A0A6G0XAZ0"/>
<dbReference type="EMBL" id="VJMJ01000084">
    <property type="protein sequence ID" value="KAF0737292.1"/>
    <property type="molecule type" value="Genomic_DNA"/>
</dbReference>
<comment type="caution">
    <text evidence="1">The sequence shown here is derived from an EMBL/GenBank/DDBJ whole genome shotgun (WGS) entry which is preliminary data.</text>
</comment>
<dbReference type="SUPFAM" id="SSF48403">
    <property type="entry name" value="Ankyrin repeat"/>
    <property type="match status" value="1"/>
</dbReference>
<dbReference type="VEuPathDB" id="FungiDB:AeMF1_015820"/>
<evidence type="ECO:0000313" key="2">
    <source>
        <dbReference type="Proteomes" id="UP000481153"/>
    </source>
</evidence>
<dbReference type="InterPro" id="IPR036770">
    <property type="entry name" value="Ankyrin_rpt-contain_sf"/>
</dbReference>
<name>A0A6G0XAZ0_9STRA</name>
<protein>
    <submittedName>
        <fullName evidence="1">Uncharacterized protein</fullName>
    </submittedName>
</protein>
<dbReference type="InterPro" id="IPR002110">
    <property type="entry name" value="Ankyrin_rpt"/>
</dbReference>